<dbReference type="GO" id="GO:0003700">
    <property type="term" value="F:DNA-binding transcription factor activity"/>
    <property type="evidence" value="ECO:0007669"/>
    <property type="project" value="InterPro"/>
</dbReference>
<evidence type="ECO:0000256" key="3">
    <source>
        <dbReference type="ARBA" id="ARBA00023125"/>
    </source>
</evidence>
<evidence type="ECO:0000256" key="5">
    <source>
        <dbReference type="ARBA" id="ARBA00023163"/>
    </source>
</evidence>
<sequence>MTKLRQIAPSSQSRQALEKPVTVVNRQVAVNCAIERHQHLWGQFIYASKGVLAVNIGNERYIVPPEQGVWVPPKIEHQVIALTRVTLTSFYLDLELLTRLPQSSSLLAVSAFLKALICEAINIPPDYAWRSPSGRLLRLIVDQLAVAEQVTLNLPYPRDLRLMEMTRELQQNPANGNSLEQWGSTVGASARTLSRLFKKETGMTYSQWRQKLNLQLAITALAGGESITNIALNLGYDSPSAFIYMFKKHFGVSPKKYLGT</sequence>
<dbReference type="InterPro" id="IPR009057">
    <property type="entry name" value="Homeodomain-like_sf"/>
</dbReference>
<gene>
    <name evidence="7" type="ORF">SG35_021335</name>
</gene>
<proteinExistence type="predicted"/>
<dbReference type="AlphaFoldDB" id="A0AAE9YVK8"/>
<keyword evidence="4" id="KW-0010">Activator</keyword>
<evidence type="ECO:0000256" key="2">
    <source>
        <dbReference type="ARBA" id="ARBA00023015"/>
    </source>
</evidence>
<dbReference type="CDD" id="cd06124">
    <property type="entry name" value="cupin_NimR-like_N"/>
    <property type="match status" value="1"/>
</dbReference>
<keyword evidence="2" id="KW-0805">Transcription regulation</keyword>
<dbReference type="InterPro" id="IPR020449">
    <property type="entry name" value="Tscrpt_reg_AraC-type_HTH"/>
</dbReference>
<dbReference type="Pfam" id="PF02311">
    <property type="entry name" value="AraC_binding"/>
    <property type="match status" value="1"/>
</dbReference>
<dbReference type="PANTHER" id="PTHR11019">
    <property type="entry name" value="HTH-TYPE TRANSCRIPTIONAL REGULATOR NIMR"/>
    <property type="match status" value="1"/>
</dbReference>
<keyword evidence="3" id="KW-0238">DNA-binding</keyword>
<keyword evidence="1" id="KW-0678">Repressor</keyword>
<dbReference type="PRINTS" id="PR00032">
    <property type="entry name" value="HTHARAC"/>
</dbReference>
<dbReference type="SMART" id="SM00342">
    <property type="entry name" value="HTH_ARAC"/>
    <property type="match status" value="1"/>
</dbReference>
<dbReference type="InterPro" id="IPR003313">
    <property type="entry name" value="AraC-bd"/>
</dbReference>
<accession>A0AAE9YVK8</accession>
<dbReference type="SUPFAM" id="SSF46689">
    <property type="entry name" value="Homeodomain-like"/>
    <property type="match status" value="1"/>
</dbReference>
<organism evidence="7 8">
    <name type="scientific">Thalassomonas actiniarum</name>
    <dbReference type="NCBI Taxonomy" id="485447"/>
    <lineage>
        <taxon>Bacteria</taxon>
        <taxon>Pseudomonadati</taxon>
        <taxon>Pseudomonadota</taxon>
        <taxon>Gammaproteobacteria</taxon>
        <taxon>Alteromonadales</taxon>
        <taxon>Colwelliaceae</taxon>
        <taxon>Thalassomonas</taxon>
    </lineage>
</organism>
<dbReference type="InterPro" id="IPR014710">
    <property type="entry name" value="RmlC-like_jellyroll"/>
</dbReference>
<dbReference type="Gene3D" id="1.10.10.60">
    <property type="entry name" value="Homeodomain-like"/>
    <property type="match status" value="2"/>
</dbReference>
<dbReference type="Pfam" id="PF12833">
    <property type="entry name" value="HTH_18"/>
    <property type="match status" value="1"/>
</dbReference>
<reference evidence="7 8" key="1">
    <citation type="journal article" date="2015" name="Genome Announc.">
        <title>Draft Genome Sequences of Marine Isolates of Thalassomonas viridans and Thalassomonas actiniarum.</title>
        <authorList>
            <person name="Olonade I."/>
            <person name="van Zyl L.J."/>
            <person name="Trindade M."/>
        </authorList>
    </citation>
    <scope>NUCLEOTIDE SEQUENCE [LARGE SCALE GENOMIC DNA]</scope>
    <source>
        <strain evidence="7 8">A5K-106</strain>
    </source>
</reference>
<dbReference type="PROSITE" id="PS01124">
    <property type="entry name" value="HTH_ARAC_FAMILY_2"/>
    <property type="match status" value="1"/>
</dbReference>
<dbReference type="InterPro" id="IPR018060">
    <property type="entry name" value="HTH_AraC"/>
</dbReference>
<reference evidence="7 8" key="2">
    <citation type="journal article" date="2022" name="Mar. Drugs">
        <title>Bioassay-Guided Fractionation Leads to the Detection of Cholic Acid Generated by the Rare Thalassomonas sp.</title>
        <authorList>
            <person name="Pheiffer F."/>
            <person name="Schneider Y.K."/>
            <person name="Hansen E.H."/>
            <person name="Andersen J.H."/>
            <person name="Isaksson J."/>
            <person name="Busche T."/>
            <person name="R C."/>
            <person name="Kalinowski J."/>
            <person name="Zyl L.V."/>
            <person name="Trindade M."/>
        </authorList>
    </citation>
    <scope>NUCLEOTIDE SEQUENCE [LARGE SCALE GENOMIC DNA]</scope>
    <source>
        <strain evidence="7 8">A5K-106</strain>
    </source>
</reference>
<keyword evidence="5" id="KW-0804">Transcription</keyword>
<dbReference type="SUPFAM" id="SSF51182">
    <property type="entry name" value="RmlC-like cupins"/>
    <property type="match status" value="1"/>
</dbReference>
<name>A0AAE9YVK8_9GAMM</name>
<evidence type="ECO:0000259" key="6">
    <source>
        <dbReference type="PROSITE" id="PS01124"/>
    </source>
</evidence>
<dbReference type="FunFam" id="1.10.10.60:FF:000132">
    <property type="entry name" value="AraC family transcriptional regulator"/>
    <property type="match status" value="1"/>
</dbReference>
<evidence type="ECO:0000313" key="7">
    <source>
        <dbReference type="EMBL" id="WDE01971.1"/>
    </source>
</evidence>
<dbReference type="GO" id="GO:0043565">
    <property type="term" value="F:sequence-specific DNA binding"/>
    <property type="evidence" value="ECO:0007669"/>
    <property type="project" value="InterPro"/>
</dbReference>
<dbReference type="Gene3D" id="2.60.120.10">
    <property type="entry name" value="Jelly Rolls"/>
    <property type="match status" value="1"/>
</dbReference>
<dbReference type="Proteomes" id="UP000032568">
    <property type="component" value="Chromosome"/>
</dbReference>
<evidence type="ECO:0000313" key="8">
    <source>
        <dbReference type="Proteomes" id="UP000032568"/>
    </source>
</evidence>
<evidence type="ECO:0000256" key="1">
    <source>
        <dbReference type="ARBA" id="ARBA00022491"/>
    </source>
</evidence>
<feature type="domain" description="HTH araC/xylS-type" evidence="6">
    <location>
        <begin position="163"/>
        <end position="260"/>
    </location>
</feature>
<keyword evidence="8" id="KW-1185">Reference proteome</keyword>
<dbReference type="PANTHER" id="PTHR11019:SF199">
    <property type="entry name" value="HTH-TYPE TRANSCRIPTIONAL REGULATOR NIMR"/>
    <property type="match status" value="1"/>
</dbReference>
<dbReference type="EMBL" id="CP059735">
    <property type="protein sequence ID" value="WDE01971.1"/>
    <property type="molecule type" value="Genomic_DNA"/>
</dbReference>
<evidence type="ECO:0000256" key="4">
    <source>
        <dbReference type="ARBA" id="ARBA00023159"/>
    </source>
</evidence>
<dbReference type="KEGG" id="tact:SG35_021335"/>
<dbReference type="InterPro" id="IPR011051">
    <property type="entry name" value="RmlC_Cupin_sf"/>
</dbReference>
<protein>
    <submittedName>
        <fullName evidence="7">Helix-turn-helix transcriptional regulator</fullName>
    </submittedName>
</protein>